<comment type="subunit">
    <text evidence="4">Homodimer.</text>
</comment>
<comment type="pathway">
    <text evidence="2">Cofactor biosynthesis; thiamine diphosphate biosynthesis.</text>
</comment>
<feature type="domain" description="SsuA/THI5-like" evidence="13">
    <location>
        <begin position="37"/>
        <end position="249"/>
    </location>
</feature>
<evidence type="ECO:0000313" key="14">
    <source>
        <dbReference type="EMBL" id="AJE48792.1"/>
    </source>
</evidence>
<dbReference type="KEGG" id="cid:P73_4077"/>
<evidence type="ECO:0000256" key="6">
    <source>
        <dbReference type="ARBA" id="ARBA00022723"/>
    </source>
</evidence>
<evidence type="ECO:0000256" key="10">
    <source>
        <dbReference type="ARBA" id="ARBA00033171"/>
    </source>
</evidence>
<dbReference type="GO" id="GO:0009228">
    <property type="term" value="P:thiamine biosynthetic process"/>
    <property type="evidence" value="ECO:0007669"/>
    <property type="project" value="UniProtKB-KW"/>
</dbReference>
<keyword evidence="12" id="KW-0732">Signal</keyword>
<organism evidence="14 15">
    <name type="scientific">Celeribacter indicus</name>
    <dbReference type="NCBI Taxonomy" id="1208324"/>
    <lineage>
        <taxon>Bacteria</taxon>
        <taxon>Pseudomonadati</taxon>
        <taxon>Pseudomonadota</taxon>
        <taxon>Alphaproteobacteria</taxon>
        <taxon>Rhodobacterales</taxon>
        <taxon>Roseobacteraceae</taxon>
        <taxon>Celeribacter</taxon>
    </lineage>
</organism>
<evidence type="ECO:0000256" key="2">
    <source>
        <dbReference type="ARBA" id="ARBA00004948"/>
    </source>
</evidence>
<keyword evidence="6" id="KW-0479">Metal-binding</keyword>
<evidence type="ECO:0000256" key="9">
    <source>
        <dbReference type="ARBA" id="ARBA00023004"/>
    </source>
</evidence>
<sequence length="324" mass="34183">MKFLAAAGLATILLSPAASQAEDVTVQIDWLPAGDKAFVYAALYQGYFEEEGLDVTIVSGRGSSDALTKLATGSADFATGDISALFSAAAEQDIPVKAIYSIFTKQPSATVVLAESGIESIADLKGKTNAFAALSGSQAVFDHVLAKNGISRDDIELRQAEPAVLAPLLSSGQVDAIGAWVTTAPLALALLQENGKEGRVLPWADFGLEGYGLSLYTSDRMIAENPEVVSSFVRAFGKGVEFSIQHPEETIDALIASAPEIDREIALAQLEAAIPLMSNEISDADGMGALRSERLKAGWEVVAASQGYDREVIDPDELVDPSFR</sequence>
<dbReference type="HOGENOM" id="CLU_028871_1_1_5"/>
<dbReference type="OrthoDB" id="5372616at2"/>
<name>A0A0B5E8Z6_9RHOB</name>
<dbReference type="InterPro" id="IPR015168">
    <property type="entry name" value="SsuA/THI5"/>
</dbReference>
<dbReference type="PANTHER" id="PTHR31528:SF1">
    <property type="entry name" value="4-AMINO-5-HYDROXYMETHYL-2-METHYLPYRIMIDINE PHOSPHATE SYNTHASE THI11-RELATED"/>
    <property type="match status" value="1"/>
</dbReference>
<proteinExistence type="inferred from homology"/>
<dbReference type="SUPFAM" id="SSF53850">
    <property type="entry name" value="Periplasmic binding protein-like II"/>
    <property type="match status" value="1"/>
</dbReference>
<comment type="catalytic activity">
    <reaction evidence="11">
        <text>N(6)-(pyridoxal phosphate)-L-lysyl-[4-amino-5-hydroxymethyl-2-methylpyrimidine phosphate synthase] + L-histidyl-[4-amino-5-hydroxymethyl-2-methylpyrimidine phosphate synthase] + 2 Fe(3+) + 4 H2O = L-lysyl-[4-amino-5-hydroxymethyl-2-methylpyrimidine phosphate synthase] + (2S)-2-amino-5-hydroxy-4-oxopentanoyl-[4-amino-5-hydroxymethyl-2-methylpyrimidine phosphate synthase] + 4-amino-2-methyl-5-(phosphooxymethyl)pyrimidine + 3-oxopropanoate + 2 Fe(2+) + 2 H(+)</text>
        <dbReference type="Rhea" id="RHEA:65756"/>
        <dbReference type="Rhea" id="RHEA-COMP:16892"/>
        <dbReference type="Rhea" id="RHEA-COMP:16893"/>
        <dbReference type="Rhea" id="RHEA-COMP:16894"/>
        <dbReference type="Rhea" id="RHEA-COMP:16895"/>
        <dbReference type="ChEBI" id="CHEBI:15377"/>
        <dbReference type="ChEBI" id="CHEBI:15378"/>
        <dbReference type="ChEBI" id="CHEBI:29033"/>
        <dbReference type="ChEBI" id="CHEBI:29034"/>
        <dbReference type="ChEBI" id="CHEBI:29969"/>
        <dbReference type="ChEBI" id="CHEBI:29979"/>
        <dbReference type="ChEBI" id="CHEBI:33190"/>
        <dbReference type="ChEBI" id="CHEBI:58354"/>
        <dbReference type="ChEBI" id="CHEBI:143915"/>
        <dbReference type="ChEBI" id="CHEBI:157692"/>
    </reaction>
    <physiologicalReaction direction="left-to-right" evidence="11">
        <dbReference type="Rhea" id="RHEA:65757"/>
    </physiologicalReaction>
</comment>
<evidence type="ECO:0000256" key="3">
    <source>
        <dbReference type="ARBA" id="ARBA00009406"/>
    </source>
</evidence>
<evidence type="ECO:0000256" key="1">
    <source>
        <dbReference type="ARBA" id="ARBA00003469"/>
    </source>
</evidence>
<gene>
    <name evidence="14" type="ORF">P73_4077</name>
</gene>
<dbReference type="PANTHER" id="PTHR31528">
    <property type="entry name" value="4-AMINO-5-HYDROXYMETHYL-2-METHYLPYRIMIDINE PHOSPHATE SYNTHASE THI11-RELATED"/>
    <property type="match status" value="1"/>
</dbReference>
<dbReference type="Gene3D" id="3.40.190.10">
    <property type="entry name" value="Periplasmic binding protein-like II"/>
    <property type="match status" value="2"/>
</dbReference>
<evidence type="ECO:0000259" key="13">
    <source>
        <dbReference type="Pfam" id="PF09084"/>
    </source>
</evidence>
<reference evidence="14 15" key="1">
    <citation type="journal article" date="2014" name="Int. J. Syst. Evol. Microbiol.">
        <title>Celeribacter indicus sp. nov., a polycyclic aromatic hydrocarbon-degrading bacterium from deep-sea sediment and reclassification of Huaishuia halophila as Celeribacter halophilus comb. nov.</title>
        <authorList>
            <person name="Lai Q."/>
            <person name="Cao J."/>
            <person name="Yuan J."/>
            <person name="Li F."/>
            <person name="Shao Z."/>
        </authorList>
    </citation>
    <scope>NUCLEOTIDE SEQUENCE [LARGE SCALE GENOMIC DNA]</scope>
    <source>
        <strain evidence="14">P73</strain>
    </source>
</reference>
<keyword evidence="7" id="KW-0663">Pyridoxal phosphate</keyword>
<accession>A0A0B5E8Z6</accession>
<evidence type="ECO:0000256" key="11">
    <source>
        <dbReference type="ARBA" id="ARBA00048179"/>
    </source>
</evidence>
<keyword evidence="9" id="KW-0408">Iron</keyword>
<dbReference type="GO" id="GO:0016740">
    <property type="term" value="F:transferase activity"/>
    <property type="evidence" value="ECO:0007669"/>
    <property type="project" value="UniProtKB-KW"/>
</dbReference>
<dbReference type="EMBL" id="CP004393">
    <property type="protein sequence ID" value="AJE48792.1"/>
    <property type="molecule type" value="Genomic_DNA"/>
</dbReference>
<feature type="signal peptide" evidence="12">
    <location>
        <begin position="1"/>
        <end position="21"/>
    </location>
</feature>
<evidence type="ECO:0000256" key="4">
    <source>
        <dbReference type="ARBA" id="ARBA00011738"/>
    </source>
</evidence>
<dbReference type="RefSeq" id="WP_043871016.1">
    <property type="nucleotide sequence ID" value="NZ_CP004393.1"/>
</dbReference>
<dbReference type="AlphaFoldDB" id="A0A0B5E8Z6"/>
<evidence type="ECO:0000256" key="12">
    <source>
        <dbReference type="SAM" id="SignalP"/>
    </source>
</evidence>
<keyword evidence="8" id="KW-0784">Thiamine biosynthesis</keyword>
<protein>
    <recommendedName>
        <fullName evidence="10">Thiamine pyrimidine synthase</fullName>
    </recommendedName>
</protein>
<dbReference type="STRING" id="1208324.P73_4077"/>
<comment type="function">
    <text evidence="1">Responsible for the formation of the pyrimidine heterocycle in the thiamine biosynthesis pathway. Catalyzes the formation of hydroxymethylpyrimidine phosphate (HMP-P) from histidine and pyridoxal phosphate (PLP). The protein uses PLP and the active site histidine to form HMP-P, generating an inactive enzyme. The enzyme can only undergo a single turnover, which suggests it is a suicide enzyme.</text>
</comment>
<feature type="chain" id="PRO_5002101007" description="Thiamine pyrimidine synthase" evidence="12">
    <location>
        <begin position="22"/>
        <end position="324"/>
    </location>
</feature>
<evidence type="ECO:0000256" key="7">
    <source>
        <dbReference type="ARBA" id="ARBA00022898"/>
    </source>
</evidence>
<evidence type="ECO:0000256" key="8">
    <source>
        <dbReference type="ARBA" id="ARBA00022977"/>
    </source>
</evidence>
<comment type="similarity">
    <text evidence="3">Belongs to the NMT1/THI5 family.</text>
</comment>
<dbReference type="InterPro" id="IPR027939">
    <property type="entry name" value="NMT1/THI5"/>
</dbReference>
<evidence type="ECO:0000313" key="15">
    <source>
        <dbReference type="Proteomes" id="UP000031521"/>
    </source>
</evidence>
<dbReference type="Pfam" id="PF09084">
    <property type="entry name" value="NMT1"/>
    <property type="match status" value="1"/>
</dbReference>
<evidence type="ECO:0000256" key="5">
    <source>
        <dbReference type="ARBA" id="ARBA00022679"/>
    </source>
</evidence>
<dbReference type="GO" id="GO:0046872">
    <property type="term" value="F:metal ion binding"/>
    <property type="evidence" value="ECO:0007669"/>
    <property type="project" value="UniProtKB-KW"/>
</dbReference>
<keyword evidence="5" id="KW-0808">Transferase</keyword>
<keyword evidence="15" id="KW-1185">Reference proteome</keyword>
<dbReference type="Proteomes" id="UP000031521">
    <property type="component" value="Chromosome"/>
</dbReference>